<dbReference type="InParanoid" id="A0A0G4GH49"/>
<dbReference type="Pfam" id="PF01189">
    <property type="entry name" value="Methyltr_RsmB-F"/>
    <property type="match status" value="1"/>
</dbReference>
<feature type="binding site" evidence="5">
    <location>
        <begin position="161"/>
        <end position="167"/>
    </location>
    <ligand>
        <name>S-adenosyl-L-methionine</name>
        <dbReference type="ChEBI" id="CHEBI:59789"/>
    </ligand>
</feature>
<feature type="region of interest" description="Disordered" evidence="6">
    <location>
        <begin position="461"/>
        <end position="497"/>
    </location>
</feature>
<keyword evidence="4 5" id="KW-0694">RNA-binding</keyword>
<evidence type="ECO:0000313" key="8">
    <source>
        <dbReference type="EMBL" id="CEM28985.1"/>
    </source>
</evidence>
<reference evidence="8 9" key="1">
    <citation type="submission" date="2014-11" db="EMBL/GenBank/DDBJ databases">
        <authorList>
            <person name="Zhu J."/>
            <person name="Qi W."/>
            <person name="Song R."/>
        </authorList>
    </citation>
    <scope>NUCLEOTIDE SEQUENCE [LARGE SCALE GENOMIC DNA]</scope>
</reference>
<dbReference type="Gene3D" id="3.40.50.150">
    <property type="entry name" value="Vaccinia Virus protein VP39"/>
    <property type="match status" value="2"/>
</dbReference>
<evidence type="ECO:0000256" key="4">
    <source>
        <dbReference type="ARBA" id="ARBA00022884"/>
    </source>
</evidence>
<organism evidence="8 9">
    <name type="scientific">Vitrella brassicaformis (strain CCMP3155)</name>
    <dbReference type="NCBI Taxonomy" id="1169540"/>
    <lineage>
        <taxon>Eukaryota</taxon>
        <taxon>Sar</taxon>
        <taxon>Alveolata</taxon>
        <taxon>Colpodellida</taxon>
        <taxon>Vitrellaceae</taxon>
        <taxon>Vitrella</taxon>
    </lineage>
</organism>
<name>A0A0G4GH49_VITBC</name>
<accession>A0A0G4GH49</accession>
<dbReference type="PANTHER" id="PTHR22808:SF1">
    <property type="entry name" value="RNA CYTOSINE-C(5)-METHYLTRANSFERASE NSUN2-RELATED"/>
    <property type="match status" value="1"/>
</dbReference>
<dbReference type="PhylomeDB" id="A0A0G4GH49"/>
<evidence type="ECO:0000259" key="7">
    <source>
        <dbReference type="PROSITE" id="PS51686"/>
    </source>
</evidence>
<feature type="binding site" evidence="5">
    <location>
        <position position="237"/>
    </location>
    <ligand>
        <name>S-adenosyl-L-methionine</name>
        <dbReference type="ChEBI" id="CHEBI:59789"/>
    </ligand>
</feature>
<keyword evidence="3 5" id="KW-0949">S-adenosyl-L-methionine</keyword>
<dbReference type="InterPro" id="IPR001678">
    <property type="entry name" value="MeTrfase_RsmB-F_NOP2_dom"/>
</dbReference>
<feature type="active site" description="Nucleophile" evidence="5">
    <location>
        <position position="328"/>
    </location>
</feature>
<dbReference type="EMBL" id="CDMY01000666">
    <property type="protein sequence ID" value="CEM28985.1"/>
    <property type="molecule type" value="Genomic_DNA"/>
</dbReference>
<feature type="region of interest" description="Disordered" evidence="6">
    <location>
        <begin position="1"/>
        <end position="29"/>
    </location>
</feature>
<evidence type="ECO:0000313" key="9">
    <source>
        <dbReference type="Proteomes" id="UP000041254"/>
    </source>
</evidence>
<dbReference type="GO" id="GO:0008173">
    <property type="term" value="F:RNA methyltransferase activity"/>
    <property type="evidence" value="ECO:0007669"/>
    <property type="project" value="InterPro"/>
</dbReference>
<keyword evidence="1 5" id="KW-0489">Methyltransferase</keyword>
<dbReference type="Proteomes" id="UP000041254">
    <property type="component" value="Unassembled WGS sequence"/>
</dbReference>
<dbReference type="PRINTS" id="PR02008">
    <property type="entry name" value="RCMTFAMILY"/>
</dbReference>
<proteinExistence type="inferred from homology"/>
<dbReference type="GO" id="GO:0003723">
    <property type="term" value="F:RNA binding"/>
    <property type="evidence" value="ECO:0007669"/>
    <property type="project" value="UniProtKB-UniRule"/>
</dbReference>
<dbReference type="OMA" id="WHEFLET"/>
<feature type="compositionally biased region" description="Pro residues" evidence="6">
    <location>
        <begin position="466"/>
        <end position="489"/>
    </location>
</feature>
<dbReference type="InterPro" id="IPR029063">
    <property type="entry name" value="SAM-dependent_MTases_sf"/>
</dbReference>
<evidence type="ECO:0000256" key="3">
    <source>
        <dbReference type="ARBA" id="ARBA00022691"/>
    </source>
</evidence>
<gene>
    <name evidence="8" type="ORF">Vbra_9942</name>
</gene>
<feature type="compositionally biased region" description="Basic residues" evidence="6">
    <location>
        <begin position="1"/>
        <end position="10"/>
    </location>
</feature>
<evidence type="ECO:0000256" key="5">
    <source>
        <dbReference type="PROSITE-ProRule" id="PRU01023"/>
    </source>
</evidence>
<feature type="binding site" evidence="5">
    <location>
        <position position="275"/>
    </location>
    <ligand>
        <name>S-adenosyl-L-methionine</name>
        <dbReference type="ChEBI" id="CHEBI:59789"/>
    </ligand>
</feature>
<dbReference type="STRING" id="1169540.A0A0G4GH49"/>
<dbReference type="GO" id="GO:0001510">
    <property type="term" value="P:RNA methylation"/>
    <property type="evidence" value="ECO:0007669"/>
    <property type="project" value="InterPro"/>
</dbReference>
<dbReference type="InterPro" id="IPR023267">
    <property type="entry name" value="RCMT"/>
</dbReference>
<evidence type="ECO:0000256" key="2">
    <source>
        <dbReference type="ARBA" id="ARBA00022679"/>
    </source>
</evidence>
<feature type="binding site" evidence="5">
    <location>
        <position position="209"/>
    </location>
    <ligand>
        <name>S-adenosyl-L-methionine</name>
        <dbReference type="ChEBI" id="CHEBI:59789"/>
    </ligand>
</feature>
<feature type="domain" description="SAM-dependent MTase RsmB/NOP-type" evidence="7">
    <location>
        <begin position="60"/>
        <end position="381"/>
    </location>
</feature>
<dbReference type="InterPro" id="IPR049560">
    <property type="entry name" value="MeTrfase_RsmB-F_NOP2_cat"/>
</dbReference>
<dbReference type="VEuPathDB" id="CryptoDB:Vbra_9942"/>
<dbReference type="PROSITE" id="PS51686">
    <property type="entry name" value="SAM_MT_RSMB_NOP"/>
    <property type="match status" value="1"/>
</dbReference>
<protein>
    <recommendedName>
        <fullName evidence="7">SAM-dependent MTase RsmB/NOP-type domain-containing protein</fullName>
    </recommendedName>
</protein>
<comment type="similarity">
    <text evidence="5">Belongs to the class I-like SAM-binding methyltransferase superfamily. RsmB/NOP family.</text>
</comment>
<evidence type="ECO:0000256" key="6">
    <source>
        <dbReference type="SAM" id="MobiDB-lite"/>
    </source>
</evidence>
<dbReference type="AlphaFoldDB" id="A0A0G4GH49"/>
<dbReference type="OrthoDB" id="449348at2759"/>
<dbReference type="SUPFAM" id="SSF53335">
    <property type="entry name" value="S-adenosyl-L-methionine-dependent methyltransferases"/>
    <property type="match status" value="1"/>
</dbReference>
<keyword evidence="2 5" id="KW-0808">Transferase</keyword>
<keyword evidence="9" id="KW-1185">Reference proteome</keyword>
<dbReference type="PANTHER" id="PTHR22808">
    <property type="entry name" value="NCL1 YEAST -RELATED NOL1/NOP2/FMU SUN DOMAIN-CONTAINING"/>
    <property type="match status" value="1"/>
</dbReference>
<sequence length="837" mass="94646">MGKRRPRKKRPLESNDSESQTREDLKTRRSRLDKRRVANPYFDAYYRAQNIFPADEWPLFYEACRVALPTVVRINASRPLWRERVRRLMGDYRWKPRLWDGTEGLPLVWECSCEDYNANSDIREWCELLNRRGDVTFQELASMLPPLILDIEPSHLVLDMCAAPGSKTTQAIEHQLSRHRTFATEEEDAASASDADGAAMPTGGVISNDKDVHRCCMILQRQIRKTASPGVAVFLGDGNKLPFVRDEPNSVDWTRRPNDPFDHPPCVMFDRIMADVPCSGDGTLRKNHQIWQNWHGKNGVEMHPIQVKLLVKGLRHLKVGGKLVYSTCSLNPIENEAVLLAAIRSYTQDNPHESIAILPIPAVIPELRVLPGLTTWRVPQWVDRKVVSETARRMGAEADKTEGDRNGDDAEMATEDAQAEVKMDGGEAGAETVNNETVTYPFFDSWDSVPERERAPKGLIWRSMFPPSPPPPTPAPRPPSQPLPLPLPATPSQNTNTEDDRLVASLTQCLRVPPHHNNAGGFFVALLTKTERPGGRSRREMETDREGRAYEFRELSEEEKREEEKSFLALTHAHQTGRYKTFISFRYQPVRHHDPEWQAIRRCWGLHGAETEGEAGGGGGMDDGVDGDGDLCRSADVSIGGYPLYWWIDCYGAPKRLVAVSPRLSDYLLSRLAFKRRKLAIPAIVTLGLRVLERFPEGFLVDCECRWRAAQESTHLLASHSSHRKVRMTPRLLIKLLRERHILASELPALEESGEVEGTDKGELPIGAVLVGLMMPAEGRHELRRVWVVGMLTLRSIQVYSEKEEAASILQMLEHFFPEHSSDQQQQMANGPSETHE</sequence>
<evidence type="ECO:0000256" key="1">
    <source>
        <dbReference type="ARBA" id="ARBA00022603"/>
    </source>
</evidence>